<evidence type="ECO:0008006" key="3">
    <source>
        <dbReference type="Google" id="ProtNLM"/>
    </source>
</evidence>
<dbReference type="EMBL" id="LUKF01000003">
    <property type="protein sequence ID" value="KYG70098.1"/>
    <property type="molecule type" value="Genomic_DNA"/>
</dbReference>
<comment type="caution">
    <text evidence="1">The sequence shown here is derived from an EMBL/GenBank/DDBJ whole genome shotgun (WGS) entry which is preliminary data.</text>
</comment>
<proteinExistence type="predicted"/>
<dbReference type="OrthoDB" id="5291065at2"/>
<dbReference type="PROSITE" id="PS51257">
    <property type="entry name" value="PROKAR_LIPOPROTEIN"/>
    <property type="match status" value="1"/>
</dbReference>
<evidence type="ECO:0000313" key="1">
    <source>
        <dbReference type="EMBL" id="KYG70098.1"/>
    </source>
</evidence>
<gene>
    <name evidence="1" type="ORF">AZI85_15550</name>
</gene>
<dbReference type="Proteomes" id="UP000075391">
    <property type="component" value="Unassembled WGS sequence"/>
</dbReference>
<evidence type="ECO:0000313" key="2">
    <source>
        <dbReference type="Proteomes" id="UP000075391"/>
    </source>
</evidence>
<dbReference type="RefSeq" id="WP_063243011.1">
    <property type="nucleotide sequence ID" value="NZ_LUKF01000003.1"/>
</dbReference>
<accession>A0A150WUA9</accession>
<protein>
    <recommendedName>
        <fullName evidence="3">Fibronectin type-III domain-containing protein</fullName>
    </recommendedName>
</protein>
<dbReference type="AlphaFoldDB" id="A0A150WUA9"/>
<reference evidence="1 2" key="1">
    <citation type="submission" date="2016-03" db="EMBL/GenBank/DDBJ databases">
        <authorList>
            <person name="Ploux O."/>
        </authorList>
    </citation>
    <scope>NUCLEOTIDE SEQUENCE [LARGE SCALE GENOMIC DNA]</scope>
    <source>
        <strain evidence="1 2">BER2</strain>
    </source>
</reference>
<organism evidence="1 2">
    <name type="scientific">Bdellovibrio bacteriovorus</name>
    <dbReference type="NCBI Taxonomy" id="959"/>
    <lineage>
        <taxon>Bacteria</taxon>
        <taxon>Pseudomonadati</taxon>
        <taxon>Bdellovibrionota</taxon>
        <taxon>Bdellovibrionia</taxon>
        <taxon>Bdellovibrionales</taxon>
        <taxon>Pseudobdellovibrionaceae</taxon>
        <taxon>Bdellovibrio</taxon>
    </lineage>
</organism>
<name>A0A150WUA9_BDEBC</name>
<sequence>MRLQTTLALVSLQLGIASCGLKNGLEANSVSAQSSGTALKMSKVDVNANPLDKTVCDPFGGIPADSLQQGIKASLYYLAPGMPLLNKSEDYVTFAKKSDQKLFFADLNVPTRMFHEGFATQTHDVLKDDAGSMLIENFGVKFETILKLSATDEEGDYELALLSDDGSKLKILSGTLESPLKTTVIDNDGEHPTRMGCASQIISMNRDKTVPLELTYYQGPRYHISNVLLWRKASVAGKDEACGQTGNEHFFDPNKGSVPQQAYNDLLARGWKVVQKENFFIPKNEAYNPCVEGTNPLITKFKVAEIITQGVQLSWSTDIAATSQVKLINKETQEVILTNSDNVLRTNHFVQVTGLKSQTTYTAQAVSISEDLGKSLSEVIEFTTP</sequence>